<feature type="transmembrane region" description="Helical" evidence="1">
    <location>
        <begin position="36"/>
        <end position="58"/>
    </location>
</feature>
<proteinExistence type="predicted"/>
<dbReference type="PANTHER" id="PTHR40089">
    <property type="entry name" value="ETHANOLAMINE UTILIZATION PROTEIN EUTH"/>
    <property type="match status" value="1"/>
</dbReference>
<evidence type="ECO:0000313" key="3">
    <source>
        <dbReference type="Proteomes" id="UP000284841"/>
    </source>
</evidence>
<keyword evidence="3" id="KW-1185">Reference proteome</keyword>
<feature type="transmembrane region" description="Helical" evidence="1">
    <location>
        <begin position="301"/>
        <end position="325"/>
    </location>
</feature>
<dbReference type="AlphaFoldDB" id="A0A415DX21"/>
<keyword evidence="1" id="KW-0472">Membrane</keyword>
<protein>
    <submittedName>
        <fullName evidence="2">Ethanolamine utilization protein EutH</fullName>
    </submittedName>
</protein>
<sequence length="378" mass="39908">MALNQIIIYIMVLFMAIAAVDRIVDSPLGLGEKLEQGIGAIGPLCIPMVGMIVLSPLIGRTLTPIVTPLFHFLRADPAMAATSILACDMGGYPLAYAIADTEEGAQFAGCILGTLLGSIITFMIPVGMTFVKKEYRSFYALGIMIGIISVPAGLFAGGIAAGYSLPMVARNTVPVLIFSVIVALGLWKVQHICIKVFNILGYIVVGVSTLGFAIGIVQELTPLTVIEDLPSVLDGIKIVGSIAIVLCGAFPMVDIISRLCAGPLKKIGAIMKIDEVAVISMLSCTANVMPLLHSCNKMSPAGVVVSLAFCVGANSMLGDFLGFVAGVDSTMIVPMMISNITAAIFALPIAMIVCRKKHLSTACKGVEPKKYRVKRNWE</sequence>
<reference evidence="2 3" key="1">
    <citation type="submission" date="2018-08" db="EMBL/GenBank/DDBJ databases">
        <title>A genome reference for cultivated species of the human gut microbiota.</title>
        <authorList>
            <person name="Zou Y."/>
            <person name="Xue W."/>
            <person name="Luo G."/>
        </authorList>
    </citation>
    <scope>NUCLEOTIDE SEQUENCE [LARGE SCALE GENOMIC DNA]</scope>
    <source>
        <strain evidence="2 3">AM07-24</strain>
    </source>
</reference>
<dbReference type="InterPro" id="IPR007441">
    <property type="entry name" value="EutH"/>
</dbReference>
<feature type="transmembrane region" description="Helical" evidence="1">
    <location>
        <begin position="138"/>
        <end position="161"/>
    </location>
</feature>
<keyword evidence="1" id="KW-0812">Transmembrane</keyword>
<feature type="transmembrane region" description="Helical" evidence="1">
    <location>
        <begin position="7"/>
        <end position="24"/>
    </location>
</feature>
<feature type="transmembrane region" description="Helical" evidence="1">
    <location>
        <begin position="105"/>
        <end position="126"/>
    </location>
</feature>
<feature type="transmembrane region" description="Helical" evidence="1">
    <location>
        <begin position="331"/>
        <end position="354"/>
    </location>
</feature>
<organism evidence="2 3">
    <name type="scientific">Emergencia timonensis</name>
    <dbReference type="NCBI Taxonomy" id="1776384"/>
    <lineage>
        <taxon>Bacteria</taxon>
        <taxon>Bacillati</taxon>
        <taxon>Bacillota</taxon>
        <taxon>Clostridia</taxon>
        <taxon>Peptostreptococcales</taxon>
        <taxon>Anaerovoracaceae</taxon>
        <taxon>Emergencia</taxon>
    </lineage>
</organism>
<comment type="caution">
    <text evidence="2">The sequence shown here is derived from an EMBL/GenBank/DDBJ whole genome shotgun (WGS) entry which is preliminary data.</text>
</comment>
<feature type="transmembrane region" description="Helical" evidence="1">
    <location>
        <begin position="78"/>
        <end position="99"/>
    </location>
</feature>
<feature type="transmembrane region" description="Helical" evidence="1">
    <location>
        <begin position="238"/>
        <end position="256"/>
    </location>
</feature>
<dbReference type="GO" id="GO:0005886">
    <property type="term" value="C:plasma membrane"/>
    <property type="evidence" value="ECO:0007669"/>
    <property type="project" value="TreeGrafter"/>
</dbReference>
<dbReference type="Pfam" id="PF04346">
    <property type="entry name" value="EutH"/>
    <property type="match status" value="1"/>
</dbReference>
<dbReference type="PIRSF" id="PIRSF019466">
    <property type="entry name" value="EutH"/>
    <property type="match status" value="1"/>
</dbReference>
<accession>A0A415DX21</accession>
<feature type="transmembrane region" description="Helical" evidence="1">
    <location>
        <begin position="167"/>
        <end position="187"/>
    </location>
</feature>
<feature type="transmembrane region" description="Helical" evidence="1">
    <location>
        <begin position="199"/>
        <end position="218"/>
    </location>
</feature>
<gene>
    <name evidence="2" type="ORF">DW099_15980</name>
</gene>
<dbReference type="OrthoDB" id="9778282at2"/>
<dbReference type="GO" id="GO:0034228">
    <property type="term" value="F:ethanolamine transmembrane transporter activity"/>
    <property type="evidence" value="ECO:0007669"/>
    <property type="project" value="InterPro"/>
</dbReference>
<evidence type="ECO:0000313" key="2">
    <source>
        <dbReference type="EMBL" id="RHJ85196.1"/>
    </source>
</evidence>
<dbReference type="STRING" id="1776384.GCA_900086585_00203"/>
<dbReference type="Proteomes" id="UP000284841">
    <property type="component" value="Unassembled WGS sequence"/>
</dbReference>
<dbReference type="PANTHER" id="PTHR40089:SF1">
    <property type="entry name" value="ETHANOLAMINE PERMEASE EUTH-RELATED"/>
    <property type="match status" value="1"/>
</dbReference>
<keyword evidence="1" id="KW-1133">Transmembrane helix</keyword>
<name>A0A415DX21_9FIRM</name>
<evidence type="ECO:0000256" key="1">
    <source>
        <dbReference type="SAM" id="Phobius"/>
    </source>
</evidence>
<dbReference type="EMBL" id="QRMS01000005">
    <property type="protein sequence ID" value="RHJ85196.1"/>
    <property type="molecule type" value="Genomic_DNA"/>
</dbReference>
<dbReference type="RefSeq" id="WP_118336352.1">
    <property type="nucleotide sequence ID" value="NZ_AP025567.1"/>
</dbReference>